<evidence type="ECO:0000313" key="5">
    <source>
        <dbReference type="EMBL" id="PZM07350.1"/>
    </source>
</evidence>
<dbReference type="PANTHER" id="PTHR43649:SF12">
    <property type="entry name" value="DIACETYLCHITOBIOSE BINDING PROTEIN DASA"/>
    <property type="match status" value="1"/>
</dbReference>
<comment type="subcellular location">
    <subcellularLocation>
        <location evidence="1">Periplasm</location>
    </subcellularLocation>
</comment>
<feature type="chain" id="PRO_5015926474" evidence="4">
    <location>
        <begin position="27"/>
        <end position="416"/>
    </location>
</feature>
<dbReference type="PANTHER" id="PTHR43649">
    <property type="entry name" value="ARABINOSE-BINDING PROTEIN-RELATED"/>
    <property type="match status" value="1"/>
</dbReference>
<evidence type="ECO:0000256" key="1">
    <source>
        <dbReference type="ARBA" id="ARBA00004418"/>
    </source>
</evidence>
<dbReference type="InterPro" id="IPR006059">
    <property type="entry name" value="SBP"/>
</dbReference>
<dbReference type="Proteomes" id="UP000248925">
    <property type="component" value="Unassembled WGS sequence"/>
</dbReference>
<dbReference type="SUPFAM" id="SSF53850">
    <property type="entry name" value="Periplasmic binding protein-like II"/>
    <property type="match status" value="1"/>
</dbReference>
<sequence>MKVKSIAGLLTAATIAWGLSAPFTYATDISFWTWRQEDKAAYNELFDVFTKENPDVHVKFESFPDENYPTIVSTALAGGKGGDVIHTHAYGWLEQFVKSGYLLKQDSSNMPSLANMSADALLAGTYRADGQVYSLPFASQTLGLFINKDVFEKVGLKAPTTWDEFITVSKALKEKGIIPLANGLGTSWFNEMFVASFTGPFLGQEFVSDLKTGKATFKDPRYIAALNKLLELRDYMSPGYEGIDYDTAGQLFVSGRAAMLAGGSFDIATYKGQNPQINMDFIAPPTAKAGDIPQATKFYDGGYAVNAASPNKQAALKLVAWMGTKEFGDKFTALLGNISPIRGVEIKDPLLAEVSKLNETAMPHINVVYFRFQKPTGSELLQTDITKMMSGSITPEQLGEDLTNGLAKWYKPFQGK</sequence>
<dbReference type="InterPro" id="IPR050490">
    <property type="entry name" value="Bact_solute-bd_prot1"/>
</dbReference>
<comment type="similarity">
    <text evidence="2">Belongs to the bacterial solute-binding protein 1 family.</text>
</comment>
<evidence type="ECO:0000256" key="2">
    <source>
        <dbReference type="ARBA" id="ARBA00008520"/>
    </source>
</evidence>
<evidence type="ECO:0000256" key="4">
    <source>
        <dbReference type="SAM" id="SignalP"/>
    </source>
</evidence>
<evidence type="ECO:0000256" key="3">
    <source>
        <dbReference type="ARBA" id="ARBA00022764"/>
    </source>
</evidence>
<dbReference type="GO" id="GO:0042597">
    <property type="term" value="C:periplasmic space"/>
    <property type="evidence" value="ECO:0007669"/>
    <property type="project" value="UniProtKB-SubCell"/>
</dbReference>
<comment type="caution">
    <text evidence="5">The sequence shown here is derived from an EMBL/GenBank/DDBJ whole genome shotgun (WGS) entry which is preliminary data.</text>
</comment>
<dbReference type="EMBL" id="PCDP01000084">
    <property type="protein sequence ID" value="PZM07350.1"/>
    <property type="molecule type" value="Genomic_DNA"/>
</dbReference>
<organism evidence="5 6">
    <name type="scientific">Rhizobium tubonense</name>
    <dbReference type="NCBI Taxonomy" id="484088"/>
    <lineage>
        <taxon>Bacteria</taxon>
        <taxon>Pseudomonadati</taxon>
        <taxon>Pseudomonadota</taxon>
        <taxon>Alphaproteobacteria</taxon>
        <taxon>Hyphomicrobiales</taxon>
        <taxon>Rhizobiaceae</taxon>
        <taxon>Rhizobium/Agrobacterium group</taxon>
        <taxon>Rhizobium</taxon>
    </lineage>
</organism>
<protein>
    <submittedName>
        <fullName evidence="5">ABC transporter substrate-binding protein</fullName>
    </submittedName>
</protein>
<dbReference type="RefSeq" id="WP_111164382.1">
    <property type="nucleotide sequence ID" value="NZ_PCDP01000084.1"/>
</dbReference>
<name>A0A2W4E629_9HYPH</name>
<reference evidence="5 6" key="1">
    <citation type="journal article" date="2018" name="Sci. Rep.">
        <title>Rhizobium tumorigenes sp. nov., a novel plant tumorigenic bacterium isolated from cane gall tumors on thornless blackberry.</title>
        <authorList>
            <person name="Kuzmanovi N."/>
            <person name="Smalla K."/>
            <person name="Gronow S."/>
            <person name="PuBawska J."/>
        </authorList>
    </citation>
    <scope>NUCLEOTIDE SEQUENCE [LARGE SCALE GENOMIC DNA]</scope>
    <source>
        <strain evidence="5 6">CCBAU 85046</strain>
    </source>
</reference>
<keyword evidence="6" id="KW-1185">Reference proteome</keyword>
<gene>
    <name evidence="5" type="ORF">CPY51_31865</name>
</gene>
<dbReference type="AlphaFoldDB" id="A0A2W4E629"/>
<accession>A0A2W4E629</accession>
<dbReference type="Pfam" id="PF01547">
    <property type="entry name" value="SBP_bac_1"/>
    <property type="match status" value="1"/>
</dbReference>
<evidence type="ECO:0000313" key="6">
    <source>
        <dbReference type="Proteomes" id="UP000248925"/>
    </source>
</evidence>
<proteinExistence type="inferred from homology"/>
<keyword evidence="4" id="KW-0732">Signal</keyword>
<feature type="signal peptide" evidence="4">
    <location>
        <begin position="1"/>
        <end position="26"/>
    </location>
</feature>
<dbReference type="OrthoDB" id="2509690at2"/>
<keyword evidence="3" id="KW-0574">Periplasm</keyword>
<dbReference type="Gene3D" id="3.40.190.10">
    <property type="entry name" value="Periplasmic binding protein-like II"/>
    <property type="match status" value="2"/>
</dbReference>